<accession>A0ABN1ZPP2</accession>
<name>A0ABN1ZPP2_9ACTN</name>
<protein>
    <recommendedName>
        <fullName evidence="5">L,D-transpeptidase</fullName>
    </recommendedName>
</protein>
<evidence type="ECO:0000256" key="2">
    <source>
        <dbReference type="SAM" id="SignalP"/>
    </source>
</evidence>
<feature type="region of interest" description="Disordered" evidence="1">
    <location>
        <begin position="33"/>
        <end position="54"/>
    </location>
</feature>
<proteinExistence type="predicted"/>
<comment type="caution">
    <text evidence="3">The sequence shown here is derived from an EMBL/GenBank/DDBJ whole genome shotgun (WGS) entry which is preliminary data.</text>
</comment>
<evidence type="ECO:0000256" key="1">
    <source>
        <dbReference type="SAM" id="MobiDB-lite"/>
    </source>
</evidence>
<evidence type="ECO:0000313" key="4">
    <source>
        <dbReference type="Proteomes" id="UP001500443"/>
    </source>
</evidence>
<sequence length="179" mass="18721">MAGSGKFVAGLTAAALGVVAFLAYQANANAPDSLARERPGVASPEPSKAKEKELALPARSGSGLRVVYALENRRVWLVGEDDSVLRTYKVTPSSVDPPPGRYAVTSRAKQVTGSDGVPVEHVVIFTESEGTVVGFSAALDGSRPDPDAKEKTGGVRSSRADGKALWRFATVGVEVRVVK</sequence>
<feature type="chain" id="PRO_5046491560" description="L,D-transpeptidase" evidence="2">
    <location>
        <begin position="29"/>
        <end position="179"/>
    </location>
</feature>
<evidence type="ECO:0000313" key="3">
    <source>
        <dbReference type="EMBL" id="GAA1501905.1"/>
    </source>
</evidence>
<gene>
    <name evidence="3" type="ORF">GCM10009802_58840</name>
</gene>
<feature type="signal peptide" evidence="2">
    <location>
        <begin position="1"/>
        <end position="28"/>
    </location>
</feature>
<evidence type="ECO:0008006" key="5">
    <source>
        <dbReference type="Google" id="ProtNLM"/>
    </source>
</evidence>
<keyword evidence="2" id="KW-0732">Signal</keyword>
<organism evidence="3 4">
    <name type="scientific">Streptomyces synnematoformans</name>
    <dbReference type="NCBI Taxonomy" id="415721"/>
    <lineage>
        <taxon>Bacteria</taxon>
        <taxon>Bacillati</taxon>
        <taxon>Actinomycetota</taxon>
        <taxon>Actinomycetes</taxon>
        <taxon>Kitasatosporales</taxon>
        <taxon>Streptomycetaceae</taxon>
        <taxon>Streptomyces</taxon>
    </lineage>
</organism>
<reference evidence="3 4" key="1">
    <citation type="journal article" date="2019" name="Int. J. Syst. Evol. Microbiol.">
        <title>The Global Catalogue of Microorganisms (GCM) 10K type strain sequencing project: providing services to taxonomists for standard genome sequencing and annotation.</title>
        <authorList>
            <consortium name="The Broad Institute Genomics Platform"/>
            <consortium name="The Broad Institute Genome Sequencing Center for Infectious Disease"/>
            <person name="Wu L."/>
            <person name="Ma J."/>
        </authorList>
    </citation>
    <scope>NUCLEOTIDE SEQUENCE [LARGE SCALE GENOMIC DNA]</scope>
    <source>
        <strain evidence="3 4">JCM 15481</strain>
    </source>
</reference>
<dbReference type="Proteomes" id="UP001500443">
    <property type="component" value="Unassembled WGS sequence"/>
</dbReference>
<dbReference type="EMBL" id="BAAAPF010000323">
    <property type="protein sequence ID" value="GAA1501905.1"/>
    <property type="molecule type" value="Genomic_DNA"/>
</dbReference>
<keyword evidence="4" id="KW-1185">Reference proteome</keyword>